<evidence type="ECO:0000256" key="4">
    <source>
        <dbReference type="ARBA" id="ARBA00022989"/>
    </source>
</evidence>
<evidence type="ECO:0000256" key="5">
    <source>
        <dbReference type="ARBA" id="ARBA00023136"/>
    </source>
</evidence>
<evidence type="ECO:0000256" key="1">
    <source>
        <dbReference type="ARBA" id="ARBA00004141"/>
    </source>
</evidence>
<feature type="transmembrane region" description="Helical" evidence="6">
    <location>
        <begin position="119"/>
        <end position="139"/>
    </location>
</feature>
<reference evidence="8 9" key="1">
    <citation type="submission" date="2019-03" db="EMBL/GenBank/DDBJ databases">
        <authorList>
            <person name="Gaulin E."/>
            <person name="Dumas B."/>
        </authorList>
    </citation>
    <scope>NUCLEOTIDE SEQUENCE [LARGE SCALE GENOMIC DNA]</scope>
    <source>
        <strain evidence="8">CBS 568.67</strain>
    </source>
</reference>
<keyword evidence="9" id="KW-1185">Reference proteome</keyword>
<protein>
    <submittedName>
        <fullName evidence="8">Aste57867_13692 protein</fullName>
    </submittedName>
</protein>
<keyword evidence="4 6" id="KW-1133">Transmembrane helix</keyword>
<keyword evidence="3 6" id="KW-0812">Transmembrane</keyword>
<dbReference type="Proteomes" id="UP000332933">
    <property type="component" value="Unassembled WGS sequence"/>
</dbReference>
<dbReference type="Gene3D" id="1.20.140.140">
    <property type="entry name" value="Calcium release-activated calcium channel protein Orai"/>
    <property type="match status" value="1"/>
</dbReference>
<dbReference type="Pfam" id="PF07856">
    <property type="entry name" value="Orai-1"/>
    <property type="match status" value="1"/>
</dbReference>
<comment type="subcellular location">
    <subcellularLocation>
        <location evidence="1">Membrane</location>
        <topology evidence="1">Multi-pass membrane protein</topology>
    </subcellularLocation>
</comment>
<keyword evidence="5 6" id="KW-0472">Membrane</keyword>
<accession>A0A485KZ18</accession>
<dbReference type="AlphaFoldDB" id="A0A485KZ18"/>
<gene>
    <name evidence="8" type="primary">Aste57867_13692</name>
    <name evidence="7" type="ORF">As57867_013642</name>
    <name evidence="8" type="ORF">ASTE57867_13692</name>
</gene>
<dbReference type="GO" id="GO:0016020">
    <property type="term" value="C:membrane"/>
    <property type="evidence" value="ECO:0007669"/>
    <property type="project" value="UniProtKB-SubCell"/>
</dbReference>
<dbReference type="InterPro" id="IPR012446">
    <property type="entry name" value="CRAC_channel"/>
</dbReference>
<name>A0A485KZ18_9STRA</name>
<dbReference type="EMBL" id="VJMH01005476">
    <property type="protein sequence ID" value="KAF0695499.1"/>
    <property type="molecule type" value="Genomic_DNA"/>
</dbReference>
<dbReference type="InterPro" id="IPR038350">
    <property type="entry name" value="Orai_sf"/>
</dbReference>
<dbReference type="EMBL" id="CAADRA010005497">
    <property type="protein sequence ID" value="VFT90525.1"/>
    <property type="molecule type" value="Genomic_DNA"/>
</dbReference>
<feature type="transmembrane region" description="Helical" evidence="6">
    <location>
        <begin position="81"/>
        <end position="99"/>
    </location>
</feature>
<feature type="transmembrane region" description="Helical" evidence="6">
    <location>
        <begin position="178"/>
        <end position="198"/>
    </location>
</feature>
<evidence type="ECO:0000256" key="3">
    <source>
        <dbReference type="ARBA" id="ARBA00022692"/>
    </source>
</evidence>
<organism evidence="8 9">
    <name type="scientific">Aphanomyces stellatus</name>
    <dbReference type="NCBI Taxonomy" id="120398"/>
    <lineage>
        <taxon>Eukaryota</taxon>
        <taxon>Sar</taxon>
        <taxon>Stramenopiles</taxon>
        <taxon>Oomycota</taxon>
        <taxon>Saprolegniomycetes</taxon>
        <taxon>Saprolegniales</taxon>
        <taxon>Verrucalvaceae</taxon>
        <taxon>Aphanomyces</taxon>
    </lineage>
</organism>
<proteinExistence type="inferred from homology"/>
<evidence type="ECO:0000313" key="8">
    <source>
        <dbReference type="EMBL" id="VFT90525.1"/>
    </source>
</evidence>
<evidence type="ECO:0000313" key="7">
    <source>
        <dbReference type="EMBL" id="KAF0695499.1"/>
    </source>
</evidence>
<dbReference type="OrthoDB" id="61346at2759"/>
<comment type="similarity">
    <text evidence="2">Belongs to the Orai family.</text>
</comment>
<evidence type="ECO:0000256" key="6">
    <source>
        <dbReference type="SAM" id="Phobius"/>
    </source>
</evidence>
<evidence type="ECO:0000256" key="2">
    <source>
        <dbReference type="ARBA" id="ARBA00008062"/>
    </source>
</evidence>
<reference evidence="7" key="2">
    <citation type="submission" date="2019-06" db="EMBL/GenBank/DDBJ databases">
        <title>Genomics analysis of Aphanomyces spp. identifies a new class of oomycete effector associated with host adaptation.</title>
        <authorList>
            <person name="Gaulin E."/>
        </authorList>
    </citation>
    <scope>NUCLEOTIDE SEQUENCE</scope>
    <source>
        <strain evidence="7">CBS 578.67</strain>
    </source>
</reference>
<feature type="transmembrane region" description="Helical" evidence="6">
    <location>
        <begin position="204"/>
        <end position="223"/>
    </location>
</feature>
<sequence length="266" mass="31283">MRLGDTGGAAGALSRFMGVYDVKNSKSWRLDDVEHRDQETQRRTEQIKRRFDWRREDIERTRRTHKLANERRMLDARLYQLLEISKISIMITIFSRQTYVESHFPDRTSGTLVFAQGTTSVLSMVCMMLVMMRCCIIMLSTMRFASEVLESHLKLVHVDQIDLVSPFNQWWRIEWEHYWVRTYHIFRAGIALLFVALALTNAALYKWTWFSVGSLTFLAILFWQWRIEGKWRKAAYYPTKYDLPPVSEATTTLSTHANAGSTTHLN</sequence>
<evidence type="ECO:0000313" key="9">
    <source>
        <dbReference type="Proteomes" id="UP000332933"/>
    </source>
</evidence>